<evidence type="ECO:0000313" key="4">
    <source>
        <dbReference type="Proteomes" id="UP000663832"/>
    </source>
</evidence>
<comment type="caution">
    <text evidence="2">The sequence shown here is derived from an EMBL/GenBank/DDBJ whole genome shotgun (WGS) entry which is preliminary data.</text>
</comment>
<feature type="transmembrane region" description="Helical" evidence="1">
    <location>
        <begin position="7"/>
        <end position="25"/>
    </location>
</feature>
<protein>
    <submittedName>
        <fullName evidence="2">Uncharacterized protein</fullName>
    </submittedName>
</protein>
<sequence length="463" mass="53554">MIIFSKSNTIISILFVLIYFQNIIVRLQSVGSKGKFDFGPNQLASNIWYKPKGQLINGHYENSYSNFSLWSNLLLHLQNNNGSISIQASEIGYMKNEALMNFRKNNISVIVVLPAFTQCYDGTILGLLELYGESPKENLFCKIFDICNSTDRQDPNGKGWFVTRDDFAYTPDFLNFDERMPNLIPYLDYNKLMNISSNPPQWLYPNLSWVDRKTLARVDNCPQAGTNRISNLMHDYIKYLSIMNKKFNSTKIPGIQINWNVIEGWEWRDEHCLDLLYDKFNDSKQFDYAYRYITNPCHQDTPHLKDLVELLCSVNNCPEVVYMDMDLTYFTSYSLEVLHMNKQILNSLNISFGINLVDQCVEIDNCVAEILSTDHSQVVLNLDAESKYPNLTRNQMQELSLINVLNFLINQNILDKDTHIAITSWTTWPIEIGQQTNELRSGGMAHTANEIFERILIPHSFAK</sequence>
<dbReference type="AlphaFoldDB" id="A0A813QC69"/>
<evidence type="ECO:0000313" key="5">
    <source>
        <dbReference type="Proteomes" id="UP000663877"/>
    </source>
</evidence>
<evidence type="ECO:0000313" key="2">
    <source>
        <dbReference type="EMBL" id="CAF0764897.1"/>
    </source>
</evidence>
<keyword evidence="1" id="KW-0812">Transmembrane</keyword>
<dbReference type="EMBL" id="CAJNOI010000007">
    <property type="protein sequence ID" value="CAF0764897.1"/>
    <property type="molecule type" value="Genomic_DNA"/>
</dbReference>
<dbReference type="EMBL" id="CAJNOM010000093">
    <property type="protein sequence ID" value="CAF1031459.1"/>
    <property type="molecule type" value="Genomic_DNA"/>
</dbReference>
<name>A0A813QC69_9BILA</name>
<keyword evidence="1" id="KW-1133">Transmembrane helix</keyword>
<gene>
    <name evidence="2" type="ORF">BJG266_LOCUS3228</name>
    <name evidence="3" type="ORF">QVE165_LOCUS16563</name>
</gene>
<dbReference type="OrthoDB" id="9980685at2759"/>
<organism evidence="2 5">
    <name type="scientific">Adineta steineri</name>
    <dbReference type="NCBI Taxonomy" id="433720"/>
    <lineage>
        <taxon>Eukaryota</taxon>
        <taxon>Metazoa</taxon>
        <taxon>Spiralia</taxon>
        <taxon>Gnathifera</taxon>
        <taxon>Rotifera</taxon>
        <taxon>Eurotatoria</taxon>
        <taxon>Bdelloidea</taxon>
        <taxon>Adinetida</taxon>
        <taxon>Adinetidae</taxon>
        <taxon>Adineta</taxon>
    </lineage>
</organism>
<keyword evidence="1" id="KW-0472">Membrane</keyword>
<reference evidence="2" key="1">
    <citation type="submission" date="2021-02" db="EMBL/GenBank/DDBJ databases">
        <authorList>
            <person name="Nowell W R."/>
        </authorList>
    </citation>
    <scope>NUCLEOTIDE SEQUENCE</scope>
</reference>
<evidence type="ECO:0000313" key="3">
    <source>
        <dbReference type="EMBL" id="CAF1031459.1"/>
    </source>
</evidence>
<evidence type="ECO:0000256" key="1">
    <source>
        <dbReference type="SAM" id="Phobius"/>
    </source>
</evidence>
<dbReference type="Proteomes" id="UP000663832">
    <property type="component" value="Unassembled WGS sequence"/>
</dbReference>
<dbReference type="Proteomes" id="UP000663877">
    <property type="component" value="Unassembled WGS sequence"/>
</dbReference>
<keyword evidence="4" id="KW-1185">Reference proteome</keyword>
<accession>A0A813QC69</accession>
<proteinExistence type="predicted"/>